<sequence length="116" mass="12885">MTQPIPGVAIFVAKHGAEAEVEAALKTLVSPSRAEAGAMHYTLHRDRDNPRRFVFTEAWRDQSAFDRHVASDHVLMVFPGINDLLESSQVILLEEVHVTAHGRSFGPETKSVPDRL</sequence>
<dbReference type="GO" id="GO:0004497">
    <property type="term" value="F:monooxygenase activity"/>
    <property type="evidence" value="ECO:0007669"/>
    <property type="project" value="UniProtKB-KW"/>
</dbReference>
<feature type="domain" description="ABM" evidence="1">
    <location>
        <begin position="5"/>
        <end position="93"/>
    </location>
</feature>
<keyword evidence="2" id="KW-0614">Plasmid</keyword>
<dbReference type="Pfam" id="PF03992">
    <property type="entry name" value="ABM"/>
    <property type="match status" value="1"/>
</dbReference>
<proteinExistence type="predicted"/>
<dbReference type="InterPro" id="IPR007138">
    <property type="entry name" value="ABM_dom"/>
</dbReference>
<dbReference type="AlphaFoldDB" id="A0AAF0KGE7"/>
<dbReference type="PANTHER" id="PTHR33336:SF3">
    <property type="entry name" value="ABM DOMAIN-CONTAINING PROTEIN"/>
    <property type="match status" value="1"/>
</dbReference>
<keyword evidence="2" id="KW-0503">Monooxygenase</keyword>
<dbReference type="EC" id="1.-.-.-" evidence="2"/>
<dbReference type="Gene3D" id="3.30.70.100">
    <property type="match status" value="1"/>
</dbReference>
<name>A0AAF0KGE7_9HYPH</name>
<dbReference type="PANTHER" id="PTHR33336">
    <property type="entry name" value="QUINOL MONOOXYGENASE YGIN-RELATED"/>
    <property type="match status" value="1"/>
</dbReference>
<gene>
    <name evidence="2" type="ORF">CFBP5477_021955</name>
</gene>
<organism evidence="2 3">
    <name type="scientific">Agrobacterium larrymoorei</name>
    <dbReference type="NCBI Taxonomy" id="160699"/>
    <lineage>
        <taxon>Bacteria</taxon>
        <taxon>Pseudomonadati</taxon>
        <taxon>Pseudomonadota</taxon>
        <taxon>Alphaproteobacteria</taxon>
        <taxon>Hyphomicrobiales</taxon>
        <taxon>Rhizobiaceae</taxon>
        <taxon>Rhizobium/Agrobacterium group</taxon>
        <taxon>Agrobacterium</taxon>
    </lineage>
</organism>
<dbReference type="InterPro" id="IPR011008">
    <property type="entry name" value="Dimeric_a/b-barrel"/>
</dbReference>
<geneLocation type="plasmid" evidence="2 3">
    <name>pAlCFBP5477</name>
</geneLocation>
<evidence type="ECO:0000313" key="3">
    <source>
        <dbReference type="Proteomes" id="UP000298664"/>
    </source>
</evidence>
<dbReference type="SUPFAM" id="SSF54909">
    <property type="entry name" value="Dimeric alpha+beta barrel"/>
    <property type="match status" value="1"/>
</dbReference>
<dbReference type="PROSITE" id="PS51725">
    <property type="entry name" value="ABM"/>
    <property type="match status" value="1"/>
</dbReference>
<evidence type="ECO:0000313" key="2">
    <source>
        <dbReference type="EMBL" id="WHA44081.1"/>
    </source>
</evidence>
<protein>
    <submittedName>
        <fullName evidence="2">Quinol monooxygenase</fullName>
        <ecNumber evidence="2">1.-.-.-</ecNumber>
    </submittedName>
</protein>
<dbReference type="EMBL" id="CP124735">
    <property type="protein sequence ID" value="WHA44081.1"/>
    <property type="molecule type" value="Genomic_DNA"/>
</dbReference>
<dbReference type="RefSeq" id="WP_137395865.1">
    <property type="nucleotide sequence ID" value="NZ_CP124735.1"/>
</dbReference>
<dbReference type="InterPro" id="IPR050744">
    <property type="entry name" value="AI-2_Isomerase_LsrG"/>
</dbReference>
<evidence type="ECO:0000259" key="1">
    <source>
        <dbReference type="PROSITE" id="PS51725"/>
    </source>
</evidence>
<dbReference type="Proteomes" id="UP000298664">
    <property type="component" value="Plasmid pAlCFBP5477"/>
</dbReference>
<reference evidence="2" key="1">
    <citation type="submission" date="2023-05" db="EMBL/GenBank/DDBJ databases">
        <title>Complete genome sequence of Agrobacterium larrymoorei CFBP5477.</title>
        <authorList>
            <person name="Yen H.-C."/>
            <person name="Chou L."/>
            <person name="Lin Y.-C."/>
            <person name="Lai E.-M."/>
            <person name="Kuo C.-H."/>
        </authorList>
    </citation>
    <scope>NUCLEOTIDE SEQUENCE</scope>
    <source>
        <strain evidence="2">CFBP5477</strain>
        <plasmid evidence="2">pAlCFBP5477</plasmid>
    </source>
</reference>
<dbReference type="GO" id="GO:0005829">
    <property type="term" value="C:cytosol"/>
    <property type="evidence" value="ECO:0007669"/>
    <property type="project" value="TreeGrafter"/>
</dbReference>
<keyword evidence="2" id="KW-0560">Oxidoreductase</keyword>
<accession>A0AAF0KGE7</accession>